<keyword evidence="8" id="KW-1003">Cell membrane</keyword>
<keyword evidence="3 8" id="KW-0812">Transmembrane</keyword>
<evidence type="ECO:0000256" key="7">
    <source>
        <dbReference type="ARBA" id="ARBA00023136"/>
    </source>
</evidence>
<keyword evidence="8" id="KW-0067">ATP-binding</keyword>
<evidence type="ECO:0000259" key="9">
    <source>
        <dbReference type="Pfam" id="PF00122"/>
    </source>
</evidence>
<evidence type="ECO:0000313" key="10">
    <source>
        <dbReference type="EMBL" id="UNK44265.1"/>
    </source>
</evidence>
<feature type="transmembrane region" description="Helical" evidence="8">
    <location>
        <begin position="64"/>
        <end position="89"/>
    </location>
</feature>
<dbReference type="InterPro" id="IPR051014">
    <property type="entry name" value="Cation_Transport_ATPase_IB"/>
</dbReference>
<accession>A0ABY3W2J9</accession>
<dbReference type="Gene3D" id="2.70.150.10">
    <property type="entry name" value="Calcium-transporting ATPase, cytoplasmic transduction domain A"/>
    <property type="match status" value="1"/>
</dbReference>
<evidence type="ECO:0000256" key="2">
    <source>
        <dbReference type="ARBA" id="ARBA00006024"/>
    </source>
</evidence>
<dbReference type="EMBL" id="CP093326">
    <property type="protein sequence ID" value="UNK44265.1"/>
    <property type="molecule type" value="Genomic_DNA"/>
</dbReference>
<dbReference type="Gene3D" id="3.40.1110.10">
    <property type="entry name" value="Calcium-transporting ATPase, cytoplasmic domain N"/>
    <property type="match status" value="1"/>
</dbReference>
<feature type="domain" description="P-type ATPase A" evidence="9">
    <location>
        <begin position="113"/>
        <end position="213"/>
    </location>
</feature>
<dbReference type="SFLD" id="SFLDF00027">
    <property type="entry name" value="p-type_atpase"/>
    <property type="match status" value="1"/>
</dbReference>
<dbReference type="NCBIfam" id="TIGR01494">
    <property type="entry name" value="ATPase_P-type"/>
    <property type="match status" value="1"/>
</dbReference>
<keyword evidence="7 8" id="KW-0472">Membrane</keyword>
<dbReference type="NCBIfam" id="TIGR01525">
    <property type="entry name" value="ATPase-IB_hvy"/>
    <property type="match status" value="1"/>
</dbReference>
<dbReference type="PANTHER" id="PTHR48085:SF5">
    <property type="entry name" value="CADMIUM_ZINC-TRANSPORTING ATPASE HMA4-RELATED"/>
    <property type="match status" value="1"/>
</dbReference>
<proteinExistence type="inferred from homology"/>
<dbReference type="InterPro" id="IPR018303">
    <property type="entry name" value="ATPase_P-typ_P_site"/>
</dbReference>
<dbReference type="Proteomes" id="UP000829069">
    <property type="component" value="Chromosome"/>
</dbReference>
<keyword evidence="11" id="KW-1185">Reference proteome</keyword>
<comment type="similarity">
    <text evidence="2 8">Belongs to the cation transport ATPase (P-type) (TC 3.A.3) family. Type IB subfamily.</text>
</comment>
<dbReference type="InterPro" id="IPR001757">
    <property type="entry name" value="P_typ_ATPase"/>
</dbReference>
<organism evidence="10 11">
    <name type="scientific">Arthrobacter sulfonylureivorans</name>
    <dbReference type="NCBI Taxonomy" id="2486855"/>
    <lineage>
        <taxon>Bacteria</taxon>
        <taxon>Bacillati</taxon>
        <taxon>Actinomycetota</taxon>
        <taxon>Actinomycetes</taxon>
        <taxon>Micrococcales</taxon>
        <taxon>Micrococcaceae</taxon>
        <taxon>Arthrobacter</taxon>
    </lineage>
</organism>
<feature type="transmembrane region" description="Helical" evidence="8">
    <location>
        <begin position="6"/>
        <end position="27"/>
    </location>
</feature>
<dbReference type="InterPro" id="IPR008250">
    <property type="entry name" value="ATPase_P-typ_transduc_dom_A_sf"/>
</dbReference>
<dbReference type="SFLD" id="SFLDG00002">
    <property type="entry name" value="C1.7:_P-type_atpase_like"/>
    <property type="match status" value="1"/>
</dbReference>
<feature type="transmembrane region" description="Helical" evidence="8">
    <location>
        <begin position="230"/>
        <end position="249"/>
    </location>
</feature>
<reference evidence="10 11" key="1">
    <citation type="submission" date="2022-03" db="EMBL/GenBank/DDBJ databases">
        <title>Isotopic signatures of nitrous oxide derived from detoxification processes.</title>
        <authorList>
            <person name="Behrendt U."/>
            <person name="Buchen C."/>
            <person name="Well R."/>
            <person name="Ulrich A."/>
            <person name="Rohe L."/>
            <person name="Kolb S."/>
            <person name="Schloter M."/>
            <person name="Horn M.A."/>
            <person name="Augustin J."/>
        </authorList>
    </citation>
    <scope>NUCLEOTIDE SEQUENCE [LARGE SCALE GENOMIC DNA]</scope>
    <source>
        <strain evidence="10 11">S4-C24</strain>
    </source>
</reference>
<evidence type="ECO:0000256" key="6">
    <source>
        <dbReference type="ARBA" id="ARBA00022989"/>
    </source>
</evidence>
<dbReference type="InterPro" id="IPR023299">
    <property type="entry name" value="ATPase_P-typ_cyto_dom_N"/>
</dbReference>
<dbReference type="InterPro" id="IPR036412">
    <property type="entry name" value="HAD-like_sf"/>
</dbReference>
<dbReference type="InterPro" id="IPR027256">
    <property type="entry name" value="P-typ_ATPase_IB"/>
</dbReference>
<dbReference type="PANTHER" id="PTHR48085">
    <property type="entry name" value="CADMIUM/ZINC-TRANSPORTING ATPASE HMA2-RELATED"/>
    <property type="match status" value="1"/>
</dbReference>
<dbReference type="InterPro" id="IPR023298">
    <property type="entry name" value="ATPase_P-typ_TM_dom_sf"/>
</dbReference>
<protein>
    <submittedName>
        <fullName evidence="10">Heavy metal translocating P-type ATPase</fullName>
    </submittedName>
</protein>
<evidence type="ECO:0000256" key="1">
    <source>
        <dbReference type="ARBA" id="ARBA00004651"/>
    </source>
</evidence>
<dbReference type="PRINTS" id="PR00119">
    <property type="entry name" value="CATATPASE"/>
</dbReference>
<feature type="transmembrane region" description="Helical" evidence="8">
    <location>
        <begin position="34"/>
        <end position="52"/>
    </location>
</feature>
<evidence type="ECO:0000256" key="8">
    <source>
        <dbReference type="RuleBase" id="RU362081"/>
    </source>
</evidence>
<dbReference type="SFLD" id="SFLDS00003">
    <property type="entry name" value="Haloacid_Dehalogenase"/>
    <property type="match status" value="1"/>
</dbReference>
<dbReference type="SUPFAM" id="SSF56784">
    <property type="entry name" value="HAD-like"/>
    <property type="match status" value="1"/>
</dbReference>
<dbReference type="Gene3D" id="3.40.50.1000">
    <property type="entry name" value="HAD superfamily/HAD-like"/>
    <property type="match status" value="1"/>
</dbReference>
<dbReference type="PRINTS" id="PR00120">
    <property type="entry name" value="HATPASE"/>
</dbReference>
<dbReference type="InterPro" id="IPR059000">
    <property type="entry name" value="ATPase_P-type_domA"/>
</dbReference>
<keyword evidence="6 8" id="KW-1133">Transmembrane helix</keyword>
<keyword evidence="5" id="KW-1278">Translocase</keyword>
<evidence type="ECO:0000313" key="11">
    <source>
        <dbReference type="Proteomes" id="UP000829069"/>
    </source>
</evidence>
<comment type="subcellular location">
    <subcellularLocation>
        <location evidence="1">Cell membrane</location>
        <topology evidence="1">Multi-pass membrane protein</topology>
    </subcellularLocation>
</comment>
<evidence type="ECO:0000256" key="4">
    <source>
        <dbReference type="ARBA" id="ARBA00022723"/>
    </source>
</evidence>
<name>A0ABY3W2J9_9MICC</name>
<dbReference type="Pfam" id="PF00122">
    <property type="entry name" value="E1-E2_ATPase"/>
    <property type="match status" value="1"/>
</dbReference>
<feature type="transmembrane region" description="Helical" evidence="8">
    <location>
        <begin position="561"/>
        <end position="580"/>
    </location>
</feature>
<evidence type="ECO:0000256" key="3">
    <source>
        <dbReference type="ARBA" id="ARBA00022692"/>
    </source>
</evidence>
<feature type="transmembrane region" description="Helical" evidence="8">
    <location>
        <begin position="255"/>
        <end position="276"/>
    </location>
</feature>
<dbReference type="SUPFAM" id="SSF81665">
    <property type="entry name" value="Calcium ATPase, transmembrane domain M"/>
    <property type="match status" value="1"/>
</dbReference>
<dbReference type="PROSITE" id="PS00154">
    <property type="entry name" value="ATPASE_E1_E2"/>
    <property type="match status" value="1"/>
</dbReference>
<dbReference type="SUPFAM" id="SSF81653">
    <property type="entry name" value="Calcium ATPase, transduction domain A"/>
    <property type="match status" value="1"/>
</dbReference>
<gene>
    <name evidence="10" type="ORF">MNQ99_09585</name>
</gene>
<evidence type="ECO:0000256" key="5">
    <source>
        <dbReference type="ARBA" id="ARBA00022967"/>
    </source>
</evidence>
<sequence>MAIAHRYPLVVATVACLLAVGVLLATGAQSAAQWAASLFALFVAARLAVGMVRAVAGGRWGIDLLAITAVVSTVAVGEYIASLIIVLMLSGGKALEDYAQGRAQRELTALLDLAPQTAHREVPGGTIENVAVDEVQPGDVLVVRPSEVVPVDGLLASEFASLDESTLTGESLPVERTAGDPVLSGSINGETAVRMKATAAAGDSQYSRIVALVREASASRAPVVRLADRYAVPFTVFALLLAGAAWWVSGEPRRFAEVLVVATPCPLLIAAPVAFVGGMSRAAKAGIIIKNGGTLERLSRVKTVAFDKTGTLTGGRPMLAEIRLAGNPPRFHENELLSLAASAEQYSSHVLASSVMMEAERRGILLQPAAQASETATQGVQAAFSGHTVSVGKYAFVGQQATSMEKAALSSGQLAVYVAVDGVYAGALVMRDEVRPEAVSTLERLRQMGALDTLMLTGDARETAEHVAAEVGIDQLRAECTPTDKVEMVRMIPGRPVMMVGDGVNDAPVLAAADIGVAMGARGSTAASETADVVIMLDDLSKVADSVEIGRRSVHVALQSIWVGMILSIGLMVAAFLGYIPAIAGALLQEFVDLVTIINALRSLSAPHRTARGRGFQPEAVPSKAMP</sequence>
<keyword evidence="8" id="KW-0547">Nucleotide-binding</keyword>
<dbReference type="InterPro" id="IPR044492">
    <property type="entry name" value="P_typ_ATPase_HD_dom"/>
</dbReference>
<dbReference type="InterPro" id="IPR023214">
    <property type="entry name" value="HAD_sf"/>
</dbReference>
<dbReference type="Pfam" id="PF00702">
    <property type="entry name" value="Hydrolase"/>
    <property type="match status" value="1"/>
</dbReference>
<dbReference type="RefSeq" id="WP_241912786.1">
    <property type="nucleotide sequence ID" value="NZ_CP093326.1"/>
</dbReference>
<keyword evidence="4 8" id="KW-0479">Metal-binding</keyword>